<keyword evidence="2" id="KW-1185">Reference proteome</keyword>
<evidence type="ECO:0000313" key="2">
    <source>
        <dbReference type="Proteomes" id="UP001307889"/>
    </source>
</evidence>
<organism evidence="1 2">
    <name type="scientific">Nesidiocoris tenuis</name>
    <dbReference type="NCBI Taxonomy" id="355587"/>
    <lineage>
        <taxon>Eukaryota</taxon>
        <taxon>Metazoa</taxon>
        <taxon>Ecdysozoa</taxon>
        <taxon>Arthropoda</taxon>
        <taxon>Hexapoda</taxon>
        <taxon>Insecta</taxon>
        <taxon>Pterygota</taxon>
        <taxon>Neoptera</taxon>
        <taxon>Paraneoptera</taxon>
        <taxon>Hemiptera</taxon>
        <taxon>Heteroptera</taxon>
        <taxon>Panheteroptera</taxon>
        <taxon>Cimicomorpha</taxon>
        <taxon>Miridae</taxon>
        <taxon>Dicyphina</taxon>
        <taxon>Nesidiocoris</taxon>
    </lineage>
</organism>
<dbReference type="Proteomes" id="UP001307889">
    <property type="component" value="Chromosome 6"/>
</dbReference>
<accession>A0ABN7AUT0</accession>
<sequence length="114" mass="13546">MSFHEYRNRIEPLNKKQINTETFERKLKEMPCTRRYAITSSLRHRRGCLVLSGIRRNALERHDWPRLWGPLEASPRNKTRRGQLVYSFMPPLPPPMLPSIWKLLLPSPSRRLNG</sequence>
<reference evidence="1 2" key="1">
    <citation type="submission" date="2023-09" db="EMBL/GenBank/DDBJ databases">
        <title>Nesidiocoris tenuis whole genome shotgun sequence.</title>
        <authorList>
            <person name="Shibata T."/>
            <person name="Shimoda M."/>
            <person name="Kobayashi T."/>
            <person name="Uehara T."/>
        </authorList>
    </citation>
    <scope>NUCLEOTIDE SEQUENCE [LARGE SCALE GENOMIC DNA]</scope>
    <source>
        <strain evidence="1 2">Japan</strain>
    </source>
</reference>
<protein>
    <submittedName>
        <fullName evidence="1">Uncharacterized protein</fullName>
    </submittedName>
</protein>
<name>A0ABN7AUT0_9HEMI</name>
<evidence type="ECO:0000313" key="1">
    <source>
        <dbReference type="EMBL" id="BES95937.1"/>
    </source>
</evidence>
<gene>
    <name evidence="1" type="ORF">NTJ_08746</name>
</gene>
<dbReference type="EMBL" id="AP028914">
    <property type="protein sequence ID" value="BES95937.1"/>
    <property type="molecule type" value="Genomic_DNA"/>
</dbReference>
<proteinExistence type="predicted"/>